<dbReference type="SMART" id="SM00530">
    <property type="entry name" value="HTH_XRE"/>
    <property type="match status" value="1"/>
</dbReference>
<dbReference type="SUPFAM" id="SSF47413">
    <property type="entry name" value="lambda repressor-like DNA-binding domains"/>
    <property type="match status" value="1"/>
</dbReference>
<dbReference type="CDD" id="cd00093">
    <property type="entry name" value="HTH_XRE"/>
    <property type="match status" value="1"/>
</dbReference>
<sequence>MTTAHEVGRVPEIKIHHRFRIAREAAGMEQGELAKAIGVSRTSISNAELGKHTPRKIMVNAWAMATGVPVEWLETGRDPHSGGPNGGLESGALPHLDSNQKPAD</sequence>
<proteinExistence type="predicted"/>
<feature type="domain" description="HTH cro/C1-type" evidence="2">
    <location>
        <begin position="19"/>
        <end position="73"/>
    </location>
</feature>
<evidence type="ECO:0000313" key="4">
    <source>
        <dbReference type="Proteomes" id="UP000006820"/>
    </source>
</evidence>
<dbReference type="STRING" id="247156.NFA_14720"/>
<keyword evidence="4" id="KW-1185">Reference proteome</keyword>
<dbReference type="EMBL" id="AP006618">
    <property type="protein sequence ID" value="BAD56317.1"/>
    <property type="molecule type" value="Genomic_DNA"/>
</dbReference>
<dbReference type="PROSITE" id="PS50943">
    <property type="entry name" value="HTH_CROC1"/>
    <property type="match status" value="1"/>
</dbReference>
<feature type="region of interest" description="Disordered" evidence="1">
    <location>
        <begin position="73"/>
        <end position="104"/>
    </location>
</feature>
<gene>
    <name evidence="3" type="ordered locus">NFA_14720</name>
</gene>
<organism evidence="3 4">
    <name type="scientific">Nocardia farcinica (strain IFM 10152)</name>
    <dbReference type="NCBI Taxonomy" id="247156"/>
    <lineage>
        <taxon>Bacteria</taxon>
        <taxon>Bacillati</taxon>
        <taxon>Actinomycetota</taxon>
        <taxon>Actinomycetes</taxon>
        <taxon>Mycobacteriales</taxon>
        <taxon>Nocardiaceae</taxon>
        <taxon>Nocardia</taxon>
    </lineage>
</organism>
<dbReference type="eggNOG" id="COG1476">
    <property type="taxonomic scope" value="Bacteria"/>
</dbReference>
<dbReference type="KEGG" id="nfa:NFA_14720"/>
<dbReference type="Pfam" id="PF01381">
    <property type="entry name" value="HTH_3"/>
    <property type="match status" value="1"/>
</dbReference>
<dbReference type="InterPro" id="IPR010982">
    <property type="entry name" value="Lambda_DNA-bd_dom_sf"/>
</dbReference>
<keyword evidence="3" id="KW-0238">DNA-binding</keyword>
<protein>
    <submittedName>
        <fullName evidence="3">Putative DNA-binding protein</fullName>
    </submittedName>
</protein>
<reference evidence="3 4" key="1">
    <citation type="journal article" date="2004" name="Proc. Natl. Acad. Sci. U.S.A.">
        <title>The complete genomic sequence of Nocardia farcinica IFM 10152.</title>
        <authorList>
            <person name="Ishikawa J."/>
            <person name="Yamashita A."/>
            <person name="Mikami Y."/>
            <person name="Hoshino Y."/>
            <person name="Kurita H."/>
            <person name="Hotta K."/>
            <person name="Shiba T."/>
            <person name="Hattori M."/>
        </authorList>
    </citation>
    <scope>NUCLEOTIDE SEQUENCE [LARGE SCALE GENOMIC DNA]</scope>
    <source>
        <strain evidence="3 4">IFM 10152</strain>
    </source>
</reference>
<dbReference type="OrthoDB" id="5148209at2"/>
<evidence type="ECO:0000313" key="3">
    <source>
        <dbReference type="EMBL" id="BAD56317.1"/>
    </source>
</evidence>
<accession>Q5YZS4</accession>
<dbReference type="InterPro" id="IPR001387">
    <property type="entry name" value="Cro/C1-type_HTH"/>
</dbReference>
<dbReference type="RefSeq" id="WP_011208002.1">
    <property type="nucleotide sequence ID" value="NC_006361.1"/>
</dbReference>
<dbReference type="GO" id="GO:0003677">
    <property type="term" value="F:DNA binding"/>
    <property type="evidence" value="ECO:0007669"/>
    <property type="project" value="UniProtKB-KW"/>
</dbReference>
<evidence type="ECO:0000259" key="2">
    <source>
        <dbReference type="PROSITE" id="PS50943"/>
    </source>
</evidence>
<name>Q5YZS4_NOCFA</name>
<dbReference type="AlphaFoldDB" id="Q5YZS4"/>
<evidence type="ECO:0000256" key="1">
    <source>
        <dbReference type="SAM" id="MobiDB-lite"/>
    </source>
</evidence>
<dbReference type="Gene3D" id="1.10.260.40">
    <property type="entry name" value="lambda repressor-like DNA-binding domains"/>
    <property type="match status" value="1"/>
</dbReference>
<dbReference type="Proteomes" id="UP000006820">
    <property type="component" value="Chromosome"/>
</dbReference>
<dbReference type="GeneID" id="61136531"/>
<dbReference type="HOGENOM" id="CLU_177002_0_0_11"/>